<evidence type="ECO:0000313" key="3">
    <source>
        <dbReference type="Proteomes" id="UP000646827"/>
    </source>
</evidence>
<keyword evidence="1" id="KW-1133">Transmembrane helix</keyword>
<name>A0A8H7S0B7_9FUNG</name>
<organism evidence="2 3">
    <name type="scientific">Circinella minor</name>
    <dbReference type="NCBI Taxonomy" id="1195481"/>
    <lineage>
        <taxon>Eukaryota</taxon>
        <taxon>Fungi</taxon>
        <taxon>Fungi incertae sedis</taxon>
        <taxon>Mucoromycota</taxon>
        <taxon>Mucoromycotina</taxon>
        <taxon>Mucoromycetes</taxon>
        <taxon>Mucorales</taxon>
        <taxon>Lichtheimiaceae</taxon>
        <taxon>Circinella</taxon>
    </lineage>
</organism>
<keyword evidence="1" id="KW-0812">Transmembrane</keyword>
<gene>
    <name evidence="2" type="ORF">INT45_008110</name>
</gene>
<evidence type="ECO:0000313" key="2">
    <source>
        <dbReference type="EMBL" id="KAG2219462.1"/>
    </source>
</evidence>
<accession>A0A8H7S0B7</accession>
<dbReference type="EMBL" id="JAEPRB010000178">
    <property type="protein sequence ID" value="KAG2219462.1"/>
    <property type="molecule type" value="Genomic_DNA"/>
</dbReference>
<sequence length="81" mass="9142">MDDDDDEEETLSSLLTSSAFLLLVPVTLLSENLSLDSSLSLTIILTDGERRKTINQYLNIGYLQYQLPYTTPTAASKMYKY</sequence>
<dbReference type="AlphaFoldDB" id="A0A8H7S0B7"/>
<keyword evidence="1" id="KW-0472">Membrane</keyword>
<protein>
    <submittedName>
        <fullName evidence="2">Uncharacterized protein</fullName>
    </submittedName>
</protein>
<comment type="caution">
    <text evidence="2">The sequence shown here is derived from an EMBL/GenBank/DDBJ whole genome shotgun (WGS) entry which is preliminary data.</text>
</comment>
<reference evidence="2 3" key="1">
    <citation type="submission" date="2020-12" db="EMBL/GenBank/DDBJ databases">
        <title>Metabolic potential, ecology and presence of endohyphal bacteria is reflected in genomic diversity of Mucoromycotina.</title>
        <authorList>
            <person name="Muszewska A."/>
            <person name="Okrasinska A."/>
            <person name="Steczkiewicz K."/>
            <person name="Drgas O."/>
            <person name="Orlowska M."/>
            <person name="Perlinska-Lenart U."/>
            <person name="Aleksandrzak-Piekarczyk T."/>
            <person name="Szatraj K."/>
            <person name="Zielenkiewicz U."/>
            <person name="Pilsyk S."/>
            <person name="Malc E."/>
            <person name="Mieczkowski P."/>
            <person name="Kruszewska J.S."/>
            <person name="Biernat P."/>
            <person name="Pawlowska J."/>
        </authorList>
    </citation>
    <scope>NUCLEOTIDE SEQUENCE [LARGE SCALE GENOMIC DNA]</scope>
    <source>
        <strain evidence="2 3">CBS 142.35</strain>
    </source>
</reference>
<evidence type="ECO:0000256" key="1">
    <source>
        <dbReference type="SAM" id="Phobius"/>
    </source>
</evidence>
<keyword evidence="3" id="KW-1185">Reference proteome</keyword>
<feature type="transmembrane region" description="Helical" evidence="1">
    <location>
        <begin position="12"/>
        <end position="30"/>
    </location>
</feature>
<proteinExistence type="predicted"/>
<dbReference type="Proteomes" id="UP000646827">
    <property type="component" value="Unassembled WGS sequence"/>
</dbReference>